<feature type="compositionally biased region" description="Low complexity" evidence="8">
    <location>
        <begin position="564"/>
        <end position="604"/>
    </location>
</feature>
<evidence type="ECO:0000256" key="8">
    <source>
        <dbReference type="SAM" id="MobiDB-lite"/>
    </source>
</evidence>
<keyword evidence="6" id="KW-0131">Cell cycle</keyword>
<feature type="domain" description="TOG" evidence="9">
    <location>
        <begin position="885"/>
        <end position="1129"/>
    </location>
</feature>
<reference evidence="10 11" key="1">
    <citation type="submission" date="2015-03" db="EMBL/GenBank/DDBJ databases">
        <authorList>
            <person name="Radwan O."/>
            <person name="Al-Naeli F.A."/>
            <person name="Rendon G.A."/>
            <person name="Fields C."/>
        </authorList>
    </citation>
    <scope>NUCLEOTIDE SEQUENCE [LARGE SCALE GENOMIC DNA]</scope>
    <source>
        <strain evidence="10">CR-DP1</strain>
    </source>
</reference>
<feature type="region of interest" description="Disordered" evidence="8">
    <location>
        <begin position="229"/>
        <end position="271"/>
    </location>
</feature>
<feature type="region of interest" description="Disordered" evidence="8">
    <location>
        <begin position="862"/>
        <end position="888"/>
    </location>
</feature>
<keyword evidence="5" id="KW-0493">Microtubule</keyword>
<feature type="domain" description="TOG" evidence="9">
    <location>
        <begin position="280"/>
        <end position="521"/>
    </location>
</feature>
<comment type="similarity">
    <text evidence="2">Belongs to the CLASP family.</text>
</comment>
<dbReference type="GO" id="GO:0090307">
    <property type="term" value="P:mitotic spindle assembly"/>
    <property type="evidence" value="ECO:0007669"/>
    <property type="project" value="TreeGrafter"/>
</dbReference>
<dbReference type="Pfam" id="PF12348">
    <property type="entry name" value="CLASP_N"/>
    <property type="match status" value="2"/>
</dbReference>
<dbReference type="GO" id="GO:1990023">
    <property type="term" value="C:mitotic spindle midzone"/>
    <property type="evidence" value="ECO:0007669"/>
    <property type="project" value="TreeGrafter"/>
</dbReference>
<dbReference type="OrthoDB" id="46159at2759"/>
<dbReference type="Proteomes" id="UP000033483">
    <property type="component" value="Unassembled WGS sequence"/>
</dbReference>
<dbReference type="InterPro" id="IPR024395">
    <property type="entry name" value="CLASP_N_dom"/>
</dbReference>
<dbReference type="GO" id="GO:0051301">
    <property type="term" value="P:cell division"/>
    <property type="evidence" value="ECO:0007669"/>
    <property type="project" value="UniProtKB-KW"/>
</dbReference>
<organism evidence="10 11">
    <name type="scientific">Thielaviopsis punctulata</name>
    <dbReference type="NCBI Taxonomy" id="72032"/>
    <lineage>
        <taxon>Eukaryota</taxon>
        <taxon>Fungi</taxon>
        <taxon>Dikarya</taxon>
        <taxon>Ascomycota</taxon>
        <taxon>Pezizomycotina</taxon>
        <taxon>Sordariomycetes</taxon>
        <taxon>Hypocreomycetidae</taxon>
        <taxon>Microascales</taxon>
        <taxon>Ceratocystidaceae</taxon>
        <taxon>Thielaviopsis</taxon>
    </lineage>
</organism>
<dbReference type="PANTHER" id="PTHR21567:SF9">
    <property type="entry name" value="CLIP-ASSOCIATING PROTEIN"/>
    <property type="match status" value="1"/>
</dbReference>
<proteinExistence type="inferred from homology"/>
<keyword evidence="11" id="KW-1185">Reference proteome</keyword>
<evidence type="ECO:0000256" key="7">
    <source>
        <dbReference type="ARBA" id="ARBA00024889"/>
    </source>
</evidence>
<feature type="compositionally biased region" description="Polar residues" evidence="8">
    <location>
        <begin position="230"/>
        <end position="271"/>
    </location>
</feature>
<evidence type="ECO:0000256" key="5">
    <source>
        <dbReference type="ARBA" id="ARBA00022701"/>
    </source>
</evidence>
<accession>A0A0F4ZEV3</accession>
<feature type="domain" description="TOG" evidence="9">
    <location>
        <begin position="1"/>
        <end position="227"/>
    </location>
</feature>
<dbReference type="EMBL" id="LAEV01001172">
    <property type="protein sequence ID" value="KKA28735.1"/>
    <property type="molecule type" value="Genomic_DNA"/>
</dbReference>
<comment type="subunit">
    <text evidence="3">Interacts with microtubules.</text>
</comment>
<dbReference type="SUPFAM" id="SSF48371">
    <property type="entry name" value="ARM repeat"/>
    <property type="match status" value="1"/>
</dbReference>
<evidence type="ECO:0000313" key="10">
    <source>
        <dbReference type="EMBL" id="KKA28735.1"/>
    </source>
</evidence>
<evidence type="ECO:0000256" key="3">
    <source>
        <dbReference type="ARBA" id="ARBA00011375"/>
    </source>
</evidence>
<dbReference type="PANTHER" id="PTHR21567">
    <property type="entry name" value="CLASP"/>
    <property type="match status" value="1"/>
</dbReference>
<dbReference type="InterPro" id="IPR011989">
    <property type="entry name" value="ARM-like"/>
</dbReference>
<dbReference type="GO" id="GO:0008017">
    <property type="term" value="F:microtubule binding"/>
    <property type="evidence" value="ECO:0007669"/>
    <property type="project" value="TreeGrafter"/>
</dbReference>
<evidence type="ECO:0000256" key="6">
    <source>
        <dbReference type="ARBA" id="ARBA00022776"/>
    </source>
</evidence>
<keyword evidence="6" id="KW-0498">Mitosis</keyword>
<dbReference type="InterPro" id="IPR034085">
    <property type="entry name" value="TOG"/>
</dbReference>
<comment type="caution">
    <text evidence="10">The sequence shown here is derived from an EMBL/GenBank/DDBJ whole genome shotgun (WGS) entry which is preliminary data.</text>
</comment>
<feature type="compositionally biased region" description="Polar residues" evidence="8">
    <location>
        <begin position="665"/>
        <end position="680"/>
    </location>
</feature>
<evidence type="ECO:0000256" key="2">
    <source>
        <dbReference type="ARBA" id="ARBA00009549"/>
    </source>
</evidence>
<comment type="subcellular location">
    <subcellularLocation>
        <location evidence="1">Cytoplasm</location>
        <location evidence="1">Cytoskeleton</location>
        <location evidence="1">Spindle</location>
    </subcellularLocation>
</comment>
<keyword evidence="4" id="KW-0132">Cell division</keyword>
<dbReference type="Gene3D" id="1.25.10.10">
    <property type="entry name" value="Leucine-rich Repeat Variant"/>
    <property type="match status" value="3"/>
</dbReference>
<evidence type="ECO:0000259" key="9">
    <source>
        <dbReference type="SMART" id="SM01349"/>
    </source>
</evidence>
<name>A0A0F4ZEV3_9PEZI</name>
<dbReference type="GO" id="GO:0060172">
    <property type="term" value="P:astral microtubule depolymerization"/>
    <property type="evidence" value="ECO:0007669"/>
    <property type="project" value="TreeGrafter"/>
</dbReference>
<feature type="compositionally biased region" description="Polar residues" evidence="8">
    <location>
        <begin position="760"/>
        <end position="773"/>
    </location>
</feature>
<dbReference type="InterPro" id="IPR016024">
    <property type="entry name" value="ARM-type_fold"/>
</dbReference>
<evidence type="ECO:0000313" key="11">
    <source>
        <dbReference type="Proteomes" id="UP000033483"/>
    </source>
</evidence>
<feature type="compositionally biased region" description="Polar residues" evidence="8">
    <location>
        <begin position="733"/>
        <end position="752"/>
    </location>
</feature>
<feature type="region of interest" description="Disordered" evidence="8">
    <location>
        <begin position="508"/>
        <end position="795"/>
    </location>
</feature>
<dbReference type="GO" id="GO:0005881">
    <property type="term" value="C:cytoplasmic microtubule"/>
    <property type="evidence" value="ECO:0007669"/>
    <property type="project" value="TreeGrafter"/>
</dbReference>
<dbReference type="AlphaFoldDB" id="A0A0F4ZEV3"/>
<sequence length="1129" mass="122446">MAEKLSDEFVEELLNLMRSDASVDAKVDDVTYAKSSIKQFNVPEPSAPLLFEALRLASVSPHSALANAGFTSLNHLFTRLSRQEPRILSKEASKSLPVVIEKLGDPKEKFRTVANQSLITLYGVAPMDVERFVRNTAMVGKNVRAKEAAMTWIVQMHHDHAMAFRGYVPSLMDLLEDADPSVRETAKVSVIELFKNASNMAKSDLKRQLKNFKVRPAIEQAIVKALAPVSGSSVRSDTPSDSFSTLAPTASVSSVASDRPNTPANIETNADSLDPMYVNTSRELDDIFREMTGFFEGRESEQNWLKREESMTKLRRLMVGNVPNDFADQFVVGLKALLDGIVKAITSLRTSLSKEGCALVQDAAKVFGPGIDPLVEILLQTLIKLCAATKKIASQQANATVEAIISRVTYNNRLMQHIWGAAQDKNVQPRLYSTSWLKIILTKESHHKSHIEHSGGLDIIEKCLKKGLNDANPGVREKTRGTYWLFASIWASRAEAIMDSLDSTAQKLLNKDPANPNGSSSSSFAKPGMGLSKSTGARPSLRETLLAQKKAAMAAKKEAQSRPGSAMSSHVVSSRSTSSVLNSSSNATLSASAPAPASGPMSRSRGGEGTTAVGSGSMSVAPVRPRRKPAADPIARPATAGPYSVRSHEAQPEELVTPEPRYKSSIMSSKGPQVHQQPSPKKTIPRPRSVQGHHISEPVHSPARSFQGSESPTRIPRSPVRNAYRSPTRAISRPTTPHYSPSKTRSAISQPITLAITPPRFQTSVTAPASTSPRLDPAPKKIKVSPPPGGDDVFGSITRDRDEAAINSVRTKLFNNAVPAAREVTPSAEPVLQDVTNMAKTYDDSIEQYKQMSVRSPVSAERHFSPDLSSAPVDHAAAPGGGSTDKARVNDRLLDSGINRVKTKTLDVHGFRKLQSLLREKTSFSNEKFDALLIGLFQYLEDPLPALAADKAQDVKAQVLASIKLLLKNHRANFRPHVAHGLEIIMATRSTYDARTHIVSGLEVLADELVSLGSAPELIVTITHALHGRDDASADGSRCLGTGLHILSEILERHPAYVPSDSELAGLARLADQCLESNDSAVRMGAVQLCVAIHGRVGEAAFWEALKDIKADPKSLITYYIVKRQRESA</sequence>
<comment type="function">
    <text evidence="7">Microtubule binding protein that promotes the stabilization of dynamic microtubules. Required for mitotic spindle formation.</text>
</comment>
<dbReference type="GO" id="GO:0005876">
    <property type="term" value="C:spindle microtubule"/>
    <property type="evidence" value="ECO:0007669"/>
    <property type="project" value="TreeGrafter"/>
</dbReference>
<dbReference type="GO" id="GO:0005815">
    <property type="term" value="C:microtubule organizing center"/>
    <property type="evidence" value="ECO:0007669"/>
    <property type="project" value="TreeGrafter"/>
</dbReference>
<evidence type="ECO:0000256" key="4">
    <source>
        <dbReference type="ARBA" id="ARBA00022618"/>
    </source>
</evidence>
<evidence type="ECO:0000256" key="1">
    <source>
        <dbReference type="ARBA" id="ARBA00004186"/>
    </source>
</evidence>
<dbReference type="SMART" id="SM01349">
    <property type="entry name" value="TOG"/>
    <property type="match status" value="3"/>
</dbReference>
<gene>
    <name evidence="10" type="ORF">TD95_005180</name>
</gene>
<protein>
    <recommendedName>
        <fullName evidence="9">TOG domain-containing protein</fullName>
    </recommendedName>
</protein>